<organism evidence="2 3">
    <name type="scientific">Streptomyces luteireticuli</name>
    <dbReference type="NCBI Taxonomy" id="173858"/>
    <lineage>
        <taxon>Bacteria</taxon>
        <taxon>Bacillati</taxon>
        <taxon>Actinomycetota</taxon>
        <taxon>Actinomycetes</taxon>
        <taxon>Kitasatosporales</taxon>
        <taxon>Streptomycetaceae</taxon>
        <taxon>Streptomyces</taxon>
    </lineage>
</organism>
<sequence>MSQTTDTKASSGSAGAGGLPPANLAGAFGDLGDLAGQMPSRPKTQPSQSPPPPSEEPDYGTGDPWGELTESAPTAGAGGADEVVADDTDNRFRQVTSTIAVSVISRFDKYQTAQKVENGASLSNTAVVLTAINHSAGKFEELARNWGKPQEEPGQLFAIRTPGRRVTKDRRKTDQLSWRPTYGEIAQVDKIWESAGFPNRSAFVEATLDAFLPAAKSPGRKGN</sequence>
<dbReference type="Proteomes" id="UP001500879">
    <property type="component" value="Unassembled WGS sequence"/>
</dbReference>
<proteinExistence type="predicted"/>
<evidence type="ECO:0000313" key="2">
    <source>
        <dbReference type="EMBL" id="GAA0439091.1"/>
    </source>
</evidence>
<evidence type="ECO:0000313" key="3">
    <source>
        <dbReference type="Proteomes" id="UP001500879"/>
    </source>
</evidence>
<feature type="compositionally biased region" description="Low complexity" evidence="1">
    <location>
        <begin position="9"/>
        <end position="47"/>
    </location>
</feature>
<dbReference type="EMBL" id="BAAABX010000093">
    <property type="protein sequence ID" value="GAA0439091.1"/>
    <property type="molecule type" value="Genomic_DNA"/>
</dbReference>
<evidence type="ECO:0000256" key="1">
    <source>
        <dbReference type="SAM" id="MobiDB-lite"/>
    </source>
</evidence>
<feature type="region of interest" description="Disordered" evidence="1">
    <location>
        <begin position="1"/>
        <end position="88"/>
    </location>
</feature>
<comment type="caution">
    <text evidence="2">The sequence shown here is derived from an EMBL/GenBank/DDBJ whole genome shotgun (WGS) entry which is preliminary data.</text>
</comment>
<gene>
    <name evidence="2" type="ORF">GCM10010357_70610</name>
</gene>
<name>A0ABN0Z8T5_9ACTN</name>
<accession>A0ABN0Z8T5</accession>
<protein>
    <submittedName>
        <fullName evidence="2">Uncharacterized protein</fullName>
    </submittedName>
</protein>
<keyword evidence="3" id="KW-1185">Reference proteome</keyword>
<reference evidence="2 3" key="1">
    <citation type="journal article" date="2019" name="Int. J. Syst. Evol. Microbiol.">
        <title>The Global Catalogue of Microorganisms (GCM) 10K type strain sequencing project: providing services to taxonomists for standard genome sequencing and annotation.</title>
        <authorList>
            <consortium name="The Broad Institute Genomics Platform"/>
            <consortium name="The Broad Institute Genome Sequencing Center for Infectious Disease"/>
            <person name="Wu L."/>
            <person name="Ma J."/>
        </authorList>
    </citation>
    <scope>NUCLEOTIDE SEQUENCE [LARGE SCALE GENOMIC DNA]</scope>
    <source>
        <strain evidence="2 3">JCM 4788</strain>
    </source>
</reference>